<proteinExistence type="predicted"/>
<feature type="transmembrane region" description="Helical" evidence="1">
    <location>
        <begin position="113"/>
        <end position="133"/>
    </location>
</feature>
<feature type="transmembrane region" description="Helical" evidence="1">
    <location>
        <begin position="85"/>
        <end position="106"/>
    </location>
</feature>
<feature type="transmembrane region" description="Helical" evidence="1">
    <location>
        <begin position="20"/>
        <end position="37"/>
    </location>
</feature>
<sequence length="392" mass="44241">MLETWLIEMAKGIGKFFLNPLSYWALFLFLLTGYKRVKMERKQFSTKIFNLFAEGQKTLIISIAFSIILSIITVFSGIVLTFETILLIIVVTVLVSITGSTTFLSASYTIGMTFILLLILPFLQLSAIESFIGFNNISLIHFISLAILAGVFLLIEAILVSRKTNRQTFPHLTLSHRGIWIGQHHIKGLAFIPFFVLMPIDKLSGIAPFWPYFHYGEQSFSLVFIPFLLGFHYRVQGELPNIAAQRVGYATFWLSLLVLACAFSSLFFPYLAFAAIFIAIIGKEWITYRHKLKDKKKPAFFSPLNKGIKVLATIPNGPADRLGIVVGETVLKVNGNIVTNPTQFYEALQNSGAFFKLDVLDHKGEVRFINSALYEEDHHELGIIFPEKPDNQ</sequence>
<name>A0A2V3WLA9_9BACI</name>
<keyword evidence="1" id="KW-0812">Transmembrane</keyword>
<keyword evidence="1" id="KW-1133">Transmembrane helix</keyword>
<dbReference type="Pfam" id="PF17820">
    <property type="entry name" value="PDZ_6"/>
    <property type="match status" value="1"/>
</dbReference>
<dbReference type="Gene3D" id="2.30.42.10">
    <property type="match status" value="1"/>
</dbReference>
<feature type="transmembrane region" description="Helical" evidence="1">
    <location>
        <begin position="139"/>
        <end position="159"/>
    </location>
</feature>
<dbReference type="OrthoDB" id="198399at2"/>
<protein>
    <recommendedName>
        <fullName evidence="2">PDZ domain-containing protein</fullName>
    </recommendedName>
</protein>
<feature type="domain" description="PDZ" evidence="2">
    <location>
        <begin position="312"/>
        <end position="352"/>
    </location>
</feature>
<dbReference type="EMBL" id="QJJQ01000002">
    <property type="protein sequence ID" value="PXW89519.1"/>
    <property type="molecule type" value="Genomic_DNA"/>
</dbReference>
<evidence type="ECO:0000259" key="2">
    <source>
        <dbReference type="Pfam" id="PF17820"/>
    </source>
</evidence>
<dbReference type="Proteomes" id="UP000247978">
    <property type="component" value="Unassembled WGS sequence"/>
</dbReference>
<evidence type="ECO:0000313" key="4">
    <source>
        <dbReference type="Proteomes" id="UP000247978"/>
    </source>
</evidence>
<feature type="transmembrane region" description="Helical" evidence="1">
    <location>
        <begin position="58"/>
        <end position="79"/>
    </location>
</feature>
<dbReference type="InterPro" id="IPR036034">
    <property type="entry name" value="PDZ_sf"/>
</dbReference>
<dbReference type="InterPro" id="IPR041489">
    <property type="entry name" value="PDZ_6"/>
</dbReference>
<keyword evidence="1" id="KW-0472">Membrane</keyword>
<comment type="caution">
    <text evidence="3">The sequence shown here is derived from an EMBL/GenBank/DDBJ whole genome shotgun (WGS) entry which is preliminary data.</text>
</comment>
<evidence type="ECO:0000313" key="3">
    <source>
        <dbReference type="EMBL" id="PXW89519.1"/>
    </source>
</evidence>
<organism evidence="3 4">
    <name type="scientific">Pseudogracilibacillus auburnensis</name>
    <dbReference type="NCBI Taxonomy" id="1494959"/>
    <lineage>
        <taxon>Bacteria</taxon>
        <taxon>Bacillati</taxon>
        <taxon>Bacillota</taxon>
        <taxon>Bacilli</taxon>
        <taxon>Bacillales</taxon>
        <taxon>Bacillaceae</taxon>
        <taxon>Pseudogracilibacillus</taxon>
    </lineage>
</organism>
<dbReference type="AlphaFoldDB" id="A0A2V3WLA9"/>
<reference evidence="3 4" key="1">
    <citation type="submission" date="2018-05" db="EMBL/GenBank/DDBJ databases">
        <title>Genomic Encyclopedia of Type Strains, Phase IV (KMG-IV): sequencing the most valuable type-strain genomes for metagenomic binning, comparative biology and taxonomic classification.</title>
        <authorList>
            <person name="Goeker M."/>
        </authorList>
    </citation>
    <scope>NUCLEOTIDE SEQUENCE [LARGE SCALE GENOMIC DNA]</scope>
    <source>
        <strain evidence="3 4">DSM 28556</strain>
    </source>
</reference>
<evidence type="ECO:0000256" key="1">
    <source>
        <dbReference type="SAM" id="Phobius"/>
    </source>
</evidence>
<keyword evidence="4" id="KW-1185">Reference proteome</keyword>
<gene>
    <name evidence="3" type="ORF">DFR56_102297</name>
</gene>
<dbReference type="SUPFAM" id="SSF50156">
    <property type="entry name" value="PDZ domain-like"/>
    <property type="match status" value="1"/>
</dbReference>
<accession>A0A2V3WLA9</accession>